<accession>A0A2M7IXA0</accession>
<evidence type="ECO:0000256" key="4">
    <source>
        <dbReference type="ARBA" id="ARBA00022755"/>
    </source>
</evidence>
<keyword evidence="4" id="KW-0658">Purine biosynthesis</keyword>
<dbReference type="GO" id="GO:0004644">
    <property type="term" value="F:phosphoribosylglycinamide formyltransferase activity"/>
    <property type="evidence" value="ECO:0007669"/>
    <property type="project" value="UniProtKB-EC"/>
</dbReference>
<protein>
    <recommendedName>
        <fullName evidence="2">phosphoribosylglycinamide formyltransferase 1</fullName>
        <ecNumber evidence="2">2.1.2.2</ecNumber>
    </recommendedName>
</protein>
<comment type="pathway">
    <text evidence="1">Purine metabolism; IMP biosynthesis via de novo pathway; N(2)-formyl-N(1)-(5-phospho-D-ribosyl)glycinamide from N(1)-(5-phospho-D-ribosyl)glycinamide (10-formyl THF route): step 1/1.</text>
</comment>
<dbReference type="InterPro" id="IPR036477">
    <property type="entry name" value="Formyl_transf_N_sf"/>
</dbReference>
<dbReference type="SUPFAM" id="SSF53328">
    <property type="entry name" value="Formyltransferase"/>
    <property type="match status" value="1"/>
</dbReference>
<organism evidence="5 6">
    <name type="scientific">bacterium (Candidatus Gribaldobacteria) CG_4_8_14_3_um_filter_42_11</name>
    <dbReference type="NCBI Taxonomy" id="2014267"/>
    <lineage>
        <taxon>Bacteria</taxon>
        <taxon>Candidatus Gribaldobacteria</taxon>
    </lineage>
</organism>
<gene>
    <name evidence="5" type="ORF">COZ78_03780</name>
</gene>
<dbReference type="AlphaFoldDB" id="A0A2M7IXA0"/>
<dbReference type="GO" id="GO:0005737">
    <property type="term" value="C:cytoplasm"/>
    <property type="evidence" value="ECO:0007669"/>
    <property type="project" value="TreeGrafter"/>
</dbReference>
<dbReference type="EC" id="2.1.2.2" evidence="2"/>
<evidence type="ECO:0000256" key="3">
    <source>
        <dbReference type="ARBA" id="ARBA00022679"/>
    </source>
</evidence>
<dbReference type="GO" id="GO:0006189">
    <property type="term" value="P:'de novo' IMP biosynthetic process"/>
    <property type="evidence" value="ECO:0007669"/>
    <property type="project" value="TreeGrafter"/>
</dbReference>
<name>A0A2M7IXA0_9BACT</name>
<comment type="caution">
    <text evidence="5">The sequence shown here is derived from an EMBL/GenBank/DDBJ whole genome shotgun (WGS) entry which is preliminary data.</text>
</comment>
<evidence type="ECO:0000313" key="5">
    <source>
        <dbReference type="EMBL" id="PIX02801.1"/>
    </source>
</evidence>
<evidence type="ECO:0000313" key="6">
    <source>
        <dbReference type="Proteomes" id="UP000230505"/>
    </source>
</evidence>
<dbReference type="EMBL" id="PFHV01000103">
    <property type="protein sequence ID" value="PIX02801.1"/>
    <property type="molecule type" value="Genomic_DNA"/>
</dbReference>
<keyword evidence="3" id="KW-0808">Transferase</keyword>
<proteinExistence type="predicted"/>
<dbReference type="PANTHER" id="PTHR43369:SF2">
    <property type="entry name" value="PHOSPHORIBOSYLGLYCINAMIDE FORMYLTRANSFERASE"/>
    <property type="match status" value="1"/>
</dbReference>
<sequence>MDNKEKNNKIIRKERVKEMKKKEIGKVRLGIVASGGGTDANAIMAGWRRGEIPNVSKIILFGTKENAGCFDKAADNGVEACIIECRSISEVTDFNQKLCQQCHERGIELLFLAGCVWEIYTHGHAVLVFNIHPANTIDHGGRHMYGLAVHEHVLLQIRDEIYREVGSVEDNFYTQISVHQVHSSAGVDGGKVFIKLDVPIPKGIIMGLANDVDIKELAKELQKYVLQYEHLILPSAVNILAKMCLDLEIIKGR</sequence>
<dbReference type="Gene3D" id="3.40.50.170">
    <property type="entry name" value="Formyl transferase, N-terminal domain"/>
    <property type="match status" value="1"/>
</dbReference>
<dbReference type="PANTHER" id="PTHR43369">
    <property type="entry name" value="PHOSPHORIBOSYLGLYCINAMIDE FORMYLTRANSFERASE"/>
    <property type="match status" value="1"/>
</dbReference>
<reference evidence="6" key="1">
    <citation type="submission" date="2017-09" db="EMBL/GenBank/DDBJ databases">
        <title>Depth-based differentiation of microbial function through sediment-hosted aquifers and enrichment of novel symbionts in the deep terrestrial subsurface.</title>
        <authorList>
            <person name="Probst A.J."/>
            <person name="Ladd B."/>
            <person name="Jarett J.K."/>
            <person name="Geller-Mcgrath D.E."/>
            <person name="Sieber C.M.K."/>
            <person name="Emerson J.B."/>
            <person name="Anantharaman K."/>
            <person name="Thomas B.C."/>
            <person name="Malmstrom R."/>
            <person name="Stieglmeier M."/>
            <person name="Klingl A."/>
            <person name="Woyke T."/>
            <person name="Ryan C.M."/>
            <person name="Banfield J.F."/>
        </authorList>
    </citation>
    <scope>NUCLEOTIDE SEQUENCE [LARGE SCALE GENOMIC DNA]</scope>
</reference>
<dbReference type="Proteomes" id="UP000230505">
    <property type="component" value="Unassembled WGS sequence"/>
</dbReference>
<evidence type="ECO:0000256" key="1">
    <source>
        <dbReference type="ARBA" id="ARBA00005054"/>
    </source>
</evidence>
<evidence type="ECO:0000256" key="2">
    <source>
        <dbReference type="ARBA" id="ARBA00012254"/>
    </source>
</evidence>